<dbReference type="PANTHER" id="PTHR42723">
    <property type="entry name" value="CHLOROPHYLL SYNTHASE"/>
    <property type="match status" value="1"/>
</dbReference>
<evidence type="ECO:0000256" key="1">
    <source>
        <dbReference type="ARBA" id="ARBA00004141"/>
    </source>
</evidence>
<dbReference type="InterPro" id="IPR000537">
    <property type="entry name" value="UbiA_prenyltransferase"/>
</dbReference>
<sequence length="303" mass="34279">MPYLKLIRYGNLLFIALCLLLIRFGFFNQFDASTALSNTQFILLIIAVVCIAASGYVINNILDYEADRINAPKRLVIREKISEKSAYNLFFALNIIGVGIGFYIANIIESPAFSAIFIFTSALLYLYATYLKHIAIVGNLVISFLVGLVVLLPVIFDLYPEITSQNIQNQRLLFNILVYYSLYAMLLNFVREIIKDQEDINGDYKTQSNTLPLLIGQKRTNMFVFIFCLILLIFSIIFLGEDLYSNTKAVVYALVFIIAPLLALVAGILKANSKKDYSKFSLILKCMLFFGLLSLGFPEYLMS</sequence>
<feature type="transmembrane region" description="Helical" evidence="6">
    <location>
        <begin position="172"/>
        <end position="190"/>
    </location>
</feature>
<dbReference type="EMBL" id="FOKV01000009">
    <property type="protein sequence ID" value="SFC81749.1"/>
    <property type="molecule type" value="Genomic_DNA"/>
</dbReference>
<proteinExistence type="predicted"/>
<evidence type="ECO:0000256" key="6">
    <source>
        <dbReference type="SAM" id="Phobius"/>
    </source>
</evidence>
<reference evidence="8" key="1">
    <citation type="submission" date="2016-10" db="EMBL/GenBank/DDBJ databases">
        <authorList>
            <person name="Varghese N."/>
            <person name="Submissions S."/>
        </authorList>
    </citation>
    <scope>NUCLEOTIDE SEQUENCE [LARGE SCALE GENOMIC DNA]</scope>
    <source>
        <strain evidence="8">DSM 24499</strain>
    </source>
</reference>
<evidence type="ECO:0000256" key="4">
    <source>
        <dbReference type="ARBA" id="ARBA00022989"/>
    </source>
</evidence>
<keyword evidence="7" id="KW-0808">Transferase</keyword>
<dbReference type="Pfam" id="PF01040">
    <property type="entry name" value="UbiA"/>
    <property type="match status" value="1"/>
</dbReference>
<dbReference type="InterPro" id="IPR044878">
    <property type="entry name" value="UbiA_sf"/>
</dbReference>
<comment type="subcellular location">
    <subcellularLocation>
        <location evidence="1">Membrane</location>
        <topology evidence="1">Multi-pass membrane protein</topology>
    </subcellularLocation>
</comment>
<keyword evidence="8" id="KW-1185">Reference proteome</keyword>
<keyword evidence="4 6" id="KW-1133">Transmembrane helix</keyword>
<feature type="transmembrane region" description="Helical" evidence="6">
    <location>
        <begin position="251"/>
        <end position="270"/>
    </location>
</feature>
<dbReference type="PANTHER" id="PTHR42723:SF1">
    <property type="entry name" value="CHLOROPHYLL SYNTHASE, CHLOROPLASTIC"/>
    <property type="match status" value="1"/>
</dbReference>
<feature type="transmembrane region" description="Helical" evidence="6">
    <location>
        <begin position="85"/>
        <end position="105"/>
    </location>
</feature>
<dbReference type="GO" id="GO:0016765">
    <property type="term" value="F:transferase activity, transferring alkyl or aryl (other than methyl) groups"/>
    <property type="evidence" value="ECO:0007669"/>
    <property type="project" value="InterPro"/>
</dbReference>
<dbReference type="Proteomes" id="UP000199438">
    <property type="component" value="Unassembled WGS sequence"/>
</dbReference>
<dbReference type="STRING" id="1334022.SAMN04487907_10995"/>
<feature type="transmembrane region" description="Helical" evidence="6">
    <location>
        <begin position="12"/>
        <end position="30"/>
    </location>
</feature>
<protein>
    <submittedName>
        <fullName evidence="7">4-hydroxybenzoate polyprenyltransferase</fullName>
    </submittedName>
</protein>
<evidence type="ECO:0000256" key="5">
    <source>
        <dbReference type="ARBA" id="ARBA00023136"/>
    </source>
</evidence>
<dbReference type="InterPro" id="IPR050475">
    <property type="entry name" value="Prenyltransferase_related"/>
</dbReference>
<dbReference type="OrthoDB" id="9811562at2"/>
<keyword evidence="2" id="KW-1003">Cell membrane</keyword>
<gene>
    <name evidence="7" type="ORF">SAMN04487907_10995</name>
</gene>
<dbReference type="Gene3D" id="1.10.357.140">
    <property type="entry name" value="UbiA prenyltransferase"/>
    <property type="match status" value="1"/>
</dbReference>
<organism evidence="7 8">
    <name type="scientific">Zunongwangia mangrovi</name>
    <dbReference type="NCBI Taxonomy" id="1334022"/>
    <lineage>
        <taxon>Bacteria</taxon>
        <taxon>Pseudomonadati</taxon>
        <taxon>Bacteroidota</taxon>
        <taxon>Flavobacteriia</taxon>
        <taxon>Flavobacteriales</taxon>
        <taxon>Flavobacteriaceae</taxon>
        <taxon>Zunongwangia</taxon>
    </lineage>
</organism>
<dbReference type="NCBIfam" id="NF009512">
    <property type="entry name" value="PRK12872.1-1"/>
    <property type="match status" value="1"/>
</dbReference>
<evidence type="ECO:0000256" key="3">
    <source>
        <dbReference type="ARBA" id="ARBA00022692"/>
    </source>
</evidence>
<accession>A0A1I1M8N6</accession>
<dbReference type="AlphaFoldDB" id="A0A1I1M8N6"/>
<keyword evidence="5 6" id="KW-0472">Membrane</keyword>
<feature type="transmembrane region" description="Helical" evidence="6">
    <location>
        <begin position="42"/>
        <end position="64"/>
    </location>
</feature>
<feature type="transmembrane region" description="Helical" evidence="6">
    <location>
        <begin position="140"/>
        <end position="160"/>
    </location>
</feature>
<dbReference type="CDD" id="cd13961">
    <property type="entry name" value="PT_UbiA_DGGGPS"/>
    <property type="match status" value="1"/>
</dbReference>
<dbReference type="GO" id="GO:0016020">
    <property type="term" value="C:membrane"/>
    <property type="evidence" value="ECO:0007669"/>
    <property type="project" value="UniProtKB-SubCell"/>
</dbReference>
<feature type="transmembrane region" description="Helical" evidence="6">
    <location>
        <begin position="222"/>
        <end position="239"/>
    </location>
</feature>
<evidence type="ECO:0000313" key="7">
    <source>
        <dbReference type="EMBL" id="SFC81749.1"/>
    </source>
</evidence>
<evidence type="ECO:0000313" key="8">
    <source>
        <dbReference type="Proteomes" id="UP000199438"/>
    </source>
</evidence>
<dbReference type="RefSeq" id="WP_092544442.1">
    <property type="nucleotide sequence ID" value="NZ_FOKV01000009.1"/>
</dbReference>
<feature type="transmembrane region" description="Helical" evidence="6">
    <location>
        <begin position="282"/>
        <end position="301"/>
    </location>
</feature>
<evidence type="ECO:0000256" key="2">
    <source>
        <dbReference type="ARBA" id="ARBA00022475"/>
    </source>
</evidence>
<feature type="transmembrane region" description="Helical" evidence="6">
    <location>
        <begin position="111"/>
        <end position="128"/>
    </location>
</feature>
<name>A0A1I1M8N6_9FLAO</name>
<keyword evidence="3 6" id="KW-0812">Transmembrane</keyword>